<dbReference type="SUPFAM" id="SSF141523">
    <property type="entry name" value="L,D-transpeptidase catalytic domain-like"/>
    <property type="match status" value="1"/>
</dbReference>
<dbReference type="Pfam" id="PF20142">
    <property type="entry name" value="Scaffold"/>
    <property type="match status" value="1"/>
</dbReference>
<dbReference type="InterPro" id="IPR038063">
    <property type="entry name" value="Transpep_catalytic_dom"/>
</dbReference>
<dbReference type="AlphaFoldDB" id="A0A4R3YZQ7"/>
<protein>
    <submittedName>
        <fullName evidence="11">Murein L,D-transpeptidase YcbB/YkuD</fullName>
    </submittedName>
</protein>
<dbReference type="InterPro" id="IPR052905">
    <property type="entry name" value="LD-transpeptidase_YkuD-like"/>
</dbReference>
<evidence type="ECO:0000313" key="12">
    <source>
        <dbReference type="Proteomes" id="UP000295719"/>
    </source>
</evidence>
<dbReference type="GO" id="GO:0016740">
    <property type="term" value="F:transferase activity"/>
    <property type="evidence" value="ECO:0007669"/>
    <property type="project" value="UniProtKB-KW"/>
</dbReference>
<evidence type="ECO:0000256" key="5">
    <source>
        <dbReference type="ARBA" id="ARBA00022984"/>
    </source>
</evidence>
<evidence type="ECO:0000256" key="2">
    <source>
        <dbReference type="ARBA" id="ARBA00005992"/>
    </source>
</evidence>
<gene>
    <name evidence="11" type="ORF">EDC52_103246</name>
</gene>
<feature type="domain" description="L,D-TPase catalytic" evidence="10">
    <location>
        <begin position="405"/>
        <end position="586"/>
    </location>
</feature>
<dbReference type="PROSITE" id="PS52029">
    <property type="entry name" value="LD_TPASE"/>
    <property type="match status" value="1"/>
</dbReference>
<dbReference type="GO" id="GO:0071555">
    <property type="term" value="P:cell wall organization"/>
    <property type="evidence" value="ECO:0007669"/>
    <property type="project" value="UniProtKB-UniRule"/>
</dbReference>
<keyword evidence="12" id="KW-1185">Reference proteome</keyword>
<feature type="chain" id="PRO_5020981779" evidence="9">
    <location>
        <begin position="38"/>
        <end position="646"/>
    </location>
</feature>
<keyword evidence="6 7" id="KW-0961">Cell wall biogenesis/degradation</keyword>
<feature type="region of interest" description="Disordered" evidence="8">
    <location>
        <begin position="283"/>
        <end position="314"/>
    </location>
</feature>
<evidence type="ECO:0000256" key="9">
    <source>
        <dbReference type="SAM" id="SignalP"/>
    </source>
</evidence>
<dbReference type="NCBIfam" id="NF007891">
    <property type="entry name" value="PRK10594.1"/>
    <property type="match status" value="1"/>
</dbReference>
<dbReference type="GO" id="GO:0004180">
    <property type="term" value="F:carboxypeptidase activity"/>
    <property type="evidence" value="ECO:0007669"/>
    <property type="project" value="UniProtKB-ARBA"/>
</dbReference>
<keyword evidence="4 7" id="KW-0133">Cell shape</keyword>
<reference evidence="11 12" key="1">
    <citation type="submission" date="2019-03" db="EMBL/GenBank/DDBJ databases">
        <title>Genomic Encyclopedia of Type Strains, Phase IV (KMG-IV): sequencing the most valuable type-strain genomes for metagenomic binning, comparative biology and taxonomic classification.</title>
        <authorList>
            <person name="Goeker M."/>
        </authorList>
    </citation>
    <scope>NUCLEOTIDE SEQUENCE [LARGE SCALE GENOMIC DNA]</scope>
    <source>
        <strain evidence="11 12">DSM 19580</strain>
    </source>
</reference>
<evidence type="ECO:0000256" key="3">
    <source>
        <dbReference type="ARBA" id="ARBA00022679"/>
    </source>
</evidence>
<proteinExistence type="inferred from homology"/>
<dbReference type="InterPro" id="IPR002477">
    <property type="entry name" value="Peptidoglycan-bd-like"/>
</dbReference>
<accession>A0A4R3YZQ7</accession>
<dbReference type="EMBL" id="SMCR01000003">
    <property type="protein sequence ID" value="TCV98160.1"/>
    <property type="molecule type" value="Genomic_DNA"/>
</dbReference>
<evidence type="ECO:0000256" key="1">
    <source>
        <dbReference type="ARBA" id="ARBA00004752"/>
    </source>
</evidence>
<feature type="signal peptide" evidence="9">
    <location>
        <begin position="1"/>
        <end position="37"/>
    </location>
</feature>
<feature type="active site" description="Nucleophile" evidence="7">
    <location>
        <position position="559"/>
    </location>
</feature>
<dbReference type="Pfam" id="PF03734">
    <property type="entry name" value="YkuD"/>
    <property type="match status" value="1"/>
</dbReference>
<evidence type="ECO:0000256" key="6">
    <source>
        <dbReference type="ARBA" id="ARBA00023316"/>
    </source>
</evidence>
<dbReference type="PANTHER" id="PTHR41533">
    <property type="entry name" value="L,D-TRANSPEPTIDASE HI_1667-RELATED"/>
    <property type="match status" value="1"/>
</dbReference>
<name>A0A4R3YZQ7_9GAMM</name>
<dbReference type="InterPro" id="IPR045380">
    <property type="entry name" value="LD_TPept_scaffold_dom"/>
</dbReference>
<evidence type="ECO:0000313" key="11">
    <source>
        <dbReference type="EMBL" id="TCV98160.1"/>
    </source>
</evidence>
<dbReference type="Gene3D" id="2.40.440.10">
    <property type="entry name" value="L,D-transpeptidase catalytic domain-like"/>
    <property type="match status" value="1"/>
</dbReference>
<dbReference type="SUPFAM" id="SSF47090">
    <property type="entry name" value="PGBD-like"/>
    <property type="match status" value="1"/>
</dbReference>
<dbReference type="CDD" id="cd16913">
    <property type="entry name" value="YkuD_like"/>
    <property type="match status" value="1"/>
</dbReference>
<evidence type="ECO:0000256" key="7">
    <source>
        <dbReference type="PROSITE-ProRule" id="PRU01373"/>
    </source>
</evidence>
<dbReference type="GO" id="GO:0008360">
    <property type="term" value="P:regulation of cell shape"/>
    <property type="evidence" value="ECO:0007669"/>
    <property type="project" value="UniProtKB-UniRule"/>
</dbReference>
<evidence type="ECO:0000259" key="10">
    <source>
        <dbReference type="PROSITE" id="PS52029"/>
    </source>
</evidence>
<evidence type="ECO:0000256" key="4">
    <source>
        <dbReference type="ARBA" id="ARBA00022960"/>
    </source>
</evidence>
<keyword evidence="5 7" id="KW-0573">Peptidoglycan synthesis</keyword>
<dbReference type="PANTHER" id="PTHR41533:SF1">
    <property type="entry name" value="L,D-TRANSPEPTIDASE YCBB-RELATED"/>
    <property type="match status" value="1"/>
</dbReference>
<dbReference type="InterPro" id="IPR036366">
    <property type="entry name" value="PGBDSf"/>
</dbReference>
<dbReference type="Gene3D" id="1.10.101.10">
    <property type="entry name" value="PGBD-like superfamily/PGBD"/>
    <property type="match status" value="1"/>
</dbReference>
<comment type="pathway">
    <text evidence="1 7">Cell wall biogenesis; peptidoglycan biosynthesis.</text>
</comment>
<dbReference type="Proteomes" id="UP000295719">
    <property type="component" value="Unassembled WGS sequence"/>
</dbReference>
<keyword evidence="9" id="KW-0732">Signal</keyword>
<organism evidence="11 12">
    <name type="scientific">Biostraticola tofi</name>
    <dbReference type="NCBI Taxonomy" id="466109"/>
    <lineage>
        <taxon>Bacteria</taxon>
        <taxon>Pseudomonadati</taxon>
        <taxon>Pseudomonadota</taxon>
        <taxon>Gammaproteobacteria</taxon>
        <taxon>Enterobacterales</taxon>
        <taxon>Bruguierivoracaceae</taxon>
        <taxon>Biostraticola</taxon>
    </lineage>
</organism>
<comment type="similarity">
    <text evidence="2">Belongs to the YkuD family.</text>
</comment>
<dbReference type="InterPro" id="IPR005490">
    <property type="entry name" value="LD_TPept_cat_dom"/>
</dbReference>
<dbReference type="InterPro" id="IPR036365">
    <property type="entry name" value="PGBD-like_sf"/>
</dbReference>
<dbReference type="GO" id="GO:0009252">
    <property type="term" value="P:peptidoglycan biosynthetic process"/>
    <property type="evidence" value="ECO:0007669"/>
    <property type="project" value="UniProtKB-UniPathway"/>
</dbReference>
<keyword evidence="3" id="KW-0808">Transferase</keyword>
<dbReference type="UniPathway" id="UPA00219"/>
<evidence type="ECO:0000256" key="8">
    <source>
        <dbReference type="SAM" id="MobiDB-lite"/>
    </source>
</evidence>
<sequence>MFSTAYRGQGMLRHNKSLWRRMFISCLLIAGLAPAYAADAPVSDSVDDLDPGYIPSQENPVIRTMPSADPLAQSPSDPAAGATAVPAAAAVKHSREMIARELPAGISPHYLNELATLYAVRNNAPMWPDREAVRHFQQQIAEVSLSGVQPQFLAWTQWLTRPDVSAMGRDIILSDAMMGYLQFVTGVGQRGEQWLYGDRSYKLSSPPVIDIQRWQQAVDGGNLAAFIRLLEPQHPQYAKMHQALKTMLTDITPWPQLNGKESLRPGQLSDDIPALREILKRSGMLNGQTPTPLPTADSVPADPRTPPPVTESQQSVMVGPAADSLTPSASTADPVVVATVDVQDKVYTAELVEAVKRFQTWQGLGADGIIGRQTRNWLNVPPQTRVTLLALNIQRLRLLNNQGNTGILVNIPNYSLVYYHEGNEILSSKVIVGRPSRKTPLMRSALSNVVLNPPWNVPTSLVRNDIVPKAMRDPSYLVRNDFTVLSGWSNDAQVIDPYSINWNMVSPAHFPYRLRQAPGPKSALGRYKFNMPSSDAIYLHDTPNHNLFNNDMRALSSGCVRVNKAADLANMLLQDAGWGNARISGVLKEGNTTFVPIRHRIPVNLFYLTAWVADDGKPQFRTDIYNYDSTVKKGAEGLPQAQRLLQ</sequence>
<feature type="active site" description="Proton donor/acceptor" evidence="7">
    <location>
        <position position="540"/>
    </location>
</feature>
<dbReference type="Pfam" id="PF01471">
    <property type="entry name" value="PG_binding_1"/>
    <property type="match status" value="1"/>
</dbReference>
<comment type="caution">
    <text evidence="11">The sequence shown here is derived from an EMBL/GenBank/DDBJ whole genome shotgun (WGS) entry which is preliminary data.</text>
</comment>